<evidence type="ECO:0000256" key="10">
    <source>
        <dbReference type="ARBA" id="ARBA00048988"/>
    </source>
</evidence>
<evidence type="ECO:0000259" key="12">
    <source>
        <dbReference type="Pfam" id="PF13361"/>
    </source>
</evidence>
<evidence type="ECO:0000313" key="13">
    <source>
        <dbReference type="EMBL" id="MEQ2593658.1"/>
    </source>
</evidence>
<dbReference type="PANTHER" id="PTHR11070">
    <property type="entry name" value="UVRD / RECB / PCRA DNA HELICASE FAMILY MEMBER"/>
    <property type="match status" value="1"/>
</dbReference>
<evidence type="ECO:0000256" key="9">
    <source>
        <dbReference type="ARBA" id="ARBA00034808"/>
    </source>
</evidence>
<comment type="similarity">
    <text evidence="1">Belongs to the helicase family. UvrD subfamily.</text>
</comment>
<protein>
    <recommendedName>
        <fullName evidence="9">DNA 3'-5' helicase</fullName>
        <ecNumber evidence="9">5.6.2.4</ecNumber>
    </recommendedName>
</protein>
<proteinExistence type="inferred from homology"/>
<keyword evidence="14" id="KW-1185">Reference proteome</keyword>
<dbReference type="InterPro" id="IPR013986">
    <property type="entry name" value="DExx_box_DNA_helicase_dom_sf"/>
</dbReference>
<feature type="domain" description="UvrD-like helicase ATP-binding" evidence="11">
    <location>
        <begin position="14"/>
        <end position="277"/>
    </location>
</feature>
<dbReference type="PANTHER" id="PTHR11070:SF2">
    <property type="entry name" value="ATP-DEPENDENT DNA HELICASE SRS2"/>
    <property type="match status" value="1"/>
</dbReference>
<comment type="caution">
    <text evidence="13">The sequence shown here is derived from an EMBL/GenBank/DDBJ whole genome shotgun (WGS) entry which is preliminary data.</text>
</comment>
<dbReference type="EC" id="5.6.2.4" evidence="9"/>
<dbReference type="GO" id="GO:0004386">
    <property type="term" value="F:helicase activity"/>
    <property type="evidence" value="ECO:0007669"/>
    <property type="project" value="UniProtKB-KW"/>
</dbReference>
<dbReference type="Proteomes" id="UP001494672">
    <property type="component" value="Unassembled WGS sequence"/>
</dbReference>
<keyword evidence="2" id="KW-0547">Nucleotide-binding</keyword>
<dbReference type="Gene3D" id="1.10.10.160">
    <property type="match status" value="1"/>
</dbReference>
<dbReference type="Pfam" id="PF13361">
    <property type="entry name" value="UvrD_C"/>
    <property type="match status" value="2"/>
</dbReference>
<comment type="catalytic activity">
    <reaction evidence="10">
        <text>ATP + H2O = ADP + phosphate + H(+)</text>
        <dbReference type="Rhea" id="RHEA:13065"/>
        <dbReference type="ChEBI" id="CHEBI:15377"/>
        <dbReference type="ChEBI" id="CHEBI:15378"/>
        <dbReference type="ChEBI" id="CHEBI:30616"/>
        <dbReference type="ChEBI" id="CHEBI:43474"/>
        <dbReference type="ChEBI" id="CHEBI:456216"/>
        <dbReference type="EC" id="5.6.2.4"/>
    </reaction>
</comment>
<dbReference type="Gene3D" id="3.40.50.300">
    <property type="entry name" value="P-loop containing nucleotide triphosphate hydrolases"/>
    <property type="match status" value="2"/>
</dbReference>
<dbReference type="EMBL" id="JBBNGJ010000010">
    <property type="protein sequence ID" value="MEQ2593658.1"/>
    <property type="molecule type" value="Genomic_DNA"/>
</dbReference>
<dbReference type="SUPFAM" id="SSF52540">
    <property type="entry name" value="P-loop containing nucleoside triphosphate hydrolases"/>
    <property type="match status" value="1"/>
</dbReference>
<evidence type="ECO:0000313" key="14">
    <source>
        <dbReference type="Proteomes" id="UP001494672"/>
    </source>
</evidence>
<dbReference type="InterPro" id="IPR014017">
    <property type="entry name" value="DNA_helicase_UvrD-like_C"/>
</dbReference>
<evidence type="ECO:0000256" key="8">
    <source>
        <dbReference type="ARBA" id="ARBA00034617"/>
    </source>
</evidence>
<sequence length="751" mass="85652">MDWQEFQDEFPIKLNEQQQEAIKTINGPVLLLAVPGSGKTTVLVARLGYMILCNNIMPEDVLTVTYTVAATRDMSERFASFFGDELANRLQFKTINAVCAGIVNYYTRAREADPFELVSDEKMIMGVLAHIYQDVVQEYPADSDLKAVRTLISYIKNMMLTDEEIVRLDAENGIEISKMYSKYQEWMKKNNYIDFDDQLVYAYKLLSDNPWLLEKYQRRYQYICVDEAQDTSRIQHVIIALLASKTENLFMVGDEDQSIYGFRAAYPQALLEFEKDHAGAKVLLMEDNFRSNANIVIAADRFIQSNTLRHKKQMRATRAGTCIVEEIRVNSRLEQYENLVKVAENCRIQTAILYRDNDSSIPLVDLLDRAGIDYKMRNAELLFFKNRVVQDIVSIIKLALNSRDTDSFMSIYYKVGTFLRKVDASNICEKSIREEKTVFDAAMSCGLGGGRIGRINKLRAGLKKLKEDTVNDALDRILNEMGYGSYLKKAEIGTSKIEILRILGNRLDSVEQLISRLSELEEIIKNKKNNFDCPLILSTIHSSKGLEYDTVYMIDVVDGILPERSGNSLKNVTKEELEGYEEERRIFYVGITRAKNKLILYNLGRGVSFCDELLGRKKAPVVTVVSKQEKLLCETGKKGAEYKNRTAKKSLEMDGSVSAKIIPDNKYIGRKEKPYKARAFGKNYYKTSDNTSSGNYKKLHFEVGDKVVHKKYGNGEVVSVVGDKVKIRYGDTEKIMSIIALSHMNVLEIKK</sequence>
<dbReference type="InterPro" id="IPR014016">
    <property type="entry name" value="UvrD-like_ATP-bd"/>
</dbReference>
<dbReference type="InterPro" id="IPR027417">
    <property type="entry name" value="P-loop_NTPase"/>
</dbReference>
<evidence type="ECO:0000256" key="2">
    <source>
        <dbReference type="ARBA" id="ARBA00022741"/>
    </source>
</evidence>
<evidence type="ECO:0000256" key="3">
    <source>
        <dbReference type="ARBA" id="ARBA00022801"/>
    </source>
</evidence>
<comment type="catalytic activity">
    <reaction evidence="8">
        <text>Couples ATP hydrolysis with the unwinding of duplex DNA by translocating in the 3'-5' direction.</text>
        <dbReference type="EC" id="5.6.2.4"/>
    </reaction>
</comment>
<keyword evidence="4 13" id="KW-0347">Helicase</keyword>
<evidence type="ECO:0000256" key="5">
    <source>
        <dbReference type="ARBA" id="ARBA00022840"/>
    </source>
</evidence>
<feature type="domain" description="UvrD-like helicase C-terminal" evidence="12">
    <location>
        <begin position="462"/>
        <end position="600"/>
    </location>
</feature>
<organism evidence="13 14">
    <name type="scientific">Coprococcus aceti</name>
    <dbReference type="NCBI Taxonomy" id="2981786"/>
    <lineage>
        <taxon>Bacteria</taxon>
        <taxon>Bacillati</taxon>
        <taxon>Bacillota</taxon>
        <taxon>Clostridia</taxon>
        <taxon>Lachnospirales</taxon>
        <taxon>Lachnospiraceae</taxon>
        <taxon>Coprococcus</taxon>
    </lineage>
</organism>
<keyword evidence="5" id="KW-0067">ATP-binding</keyword>
<keyword evidence="6" id="KW-0238">DNA-binding</keyword>
<reference evidence="13 14" key="1">
    <citation type="submission" date="2024-04" db="EMBL/GenBank/DDBJ databases">
        <title>Human intestinal bacterial collection.</title>
        <authorList>
            <person name="Pauvert C."/>
            <person name="Hitch T.C.A."/>
            <person name="Clavel T."/>
        </authorList>
    </citation>
    <scope>NUCLEOTIDE SEQUENCE [LARGE SCALE GENOMIC DNA]</scope>
    <source>
        <strain evidence="13 14">CLA-AA-H181</strain>
    </source>
</reference>
<dbReference type="RefSeq" id="WP_055273095.1">
    <property type="nucleotide sequence ID" value="NZ_JBBNGJ010000010.1"/>
</dbReference>
<accession>A0ABV1IBQ4</accession>
<name>A0ABV1IBQ4_9FIRM</name>
<keyword evidence="3 13" id="KW-0378">Hydrolase</keyword>
<dbReference type="CDD" id="cd17932">
    <property type="entry name" value="DEXQc_UvrD"/>
    <property type="match status" value="1"/>
</dbReference>
<dbReference type="GO" id="GO:0016787">
    <property type="term" value="F:hydrolase activity"/>
    <property type="evidence" value="ECO:0007669"/>
    <property type="project" value="UniProtKB-KW"/>
</dbReference>
<dbReference type="Gene3D" id="1.10.486.10">
    <property type="entry name" value="PCRA, domain 4"/>
    <property type="match status" value="1"/>
</dbReference>
<evidence type="ECO:0000256" key="1">
    <source>
        <dbReference type="ARBA" id="ARBA00009922"/>
    </source>
</evidence>
<dbReference type="Pfam" id="PF00580">
    <property type="entry name" value="UvrD-helicase"/>
    <property type="match status" value="1"/>
</dbReference>
<evidence type="ECO:0000256" key="6">
    <source>
        <dbReference type="ARBA" id="ARBA00023125"/>
    </source>
</evidence>
<evidence type="ECO:0000259" key="11">
    <source>
        <dbReference type="Pfam" id="PF00580"/>
    </source>
</evidence>
<gene>
    <name evidence="13" type="ORF">AAAU18_12130</name>
</gene>
<keyword evidence="7" id="KW-0413">Isomerase</keyword>
<feature type="domain" description="UvrD-like helicase C-terminal" evidence="12">
    <location>
        <begin position="285"/>
        <end position="419"/>
    </location>
</feature>
<evidence type="ECO:0000256" key="7">
    <source>
        <dbReference type="ARBA" id="ARBA00023235"/>
    </source>
</evidence>
<dbReference type="InterPro" id="IPR000212">
    <property type="entry name" value="DNA_helicase_UvrD/REP"/>
</dbReference>
<evidence type="ECO:0000256" key="4">
    <source>
        <dbReference type="ARBA" id="ARBA00022806"/>
    </source>
</evidence>